<dbReference type="Gene3D" id="2.40.128.10">
    <property type="match status" value="1"/>
</dbReference>
<gene>
    <name evidence="4" type="ORF">M2319_001155</name>
</gene>
<comment type="caution">
    <text evidence="4">The sequence shown here is derived from an EMBL/GenBank/DDBJ whole genome shotgun (WGS) entry which is preliminary data.</text>
</comment>
<feature type="domain" description="Alkaline proteinase inhibitor/ Outer membrane lipoprotein Omp19" evidence="3">
    <location>
        <begin position="35"/>
        <end position="110"/>
    </location>
</feature>
<proteinExistence type="predicted"/>
<dbReference type="RefSeq" id="WP_264600500.1">
    <property type="nucleotide sequence ID" value="NZ_JAOQNS010000003.1"/>
</dbReference>
<dbReference type="InterPro" id="IPR021140">
    <property type="entry name" value="Inh/Omp19"/>
</dbReference>
<accession>A0ABT3H8Y5</accession>
<reference evidence="5" key="1">
    <citation type="submission" date="2023-07" db="EMBL/GenBank/DDBJ databases">
        <title>Genome sequencing of Purple Non-Sulfur Bacteria from various extreme environments.</title>
        <authorList>
            <person name="Mayer M."/>
        </authorList>
    </citation>
    <scope>NUCLEOTIDE SEQUENCE [LARGE SCALE GENOMIC DNA]</scope>
    <source>
        <strain evidence="5">DSM 17935</strain>
    </source>
</reference>
<feature type="signal peptide" evidence="2">
    <location>
        <begin position="1"/>
        <end position="23"/>
    </location>
</feature>
<evidence type="ECO:0000256" key="1">
    <source>
        <dbReference type="ARBA" id="ARBA00022729"/>
    </source>
</evidence>
<keyword evidence="5" id="KW-1185">Reference proteome</keyword>
<feature type="chain" id="PRO_5047019049" description="Alkaline proteinase inhibitor/ Outer membrane lipoprotein Omp19 domain-containing protein" evidence="2">
    <location>
        <begin position="24"/>
        <end position="144"/>
    </location>
</feature>
<protein>
    <recommendedName>
        <fullName evidence="3">Alkaline proteinase inhibitor/ Outer membrane lipoprotein Omp19 domain-containing protein</fullName>
    </recommendedName>
</protein>
<name>A0ABT3H8Y5_9HYPH</name>
<organism evidence="4 5">
    <name type="scientific">Rhodobium gokarnense</name>
    <dbReference type="NCBI Taxonomy" id="364296"/>
    <lineage>
        <taxon>Bacteria</taxon>
        <taxon>Pseudomonadati</taxon>
        <taxon>Pseudomonadota</taxon>
        <taxon>Alphaproteobacteria</taxon>
        <taxon>Hyphomicrobiales</taxon>
        <taxon>Rhodobiaceae</taxon>
        <taxon>Rhodobium</taxon>
    </lineage>
</organism>
<dbReference type="InterPro" id="IPR016085">
    <property type="entry name" value="Protease_inh_B-barrel_dom"/>
</dbReference>
<sequence length="144" mass="14444">MFRTHASASISATALFLALAAVAAGPASAQSSEPAITAAWTIGDDFSNASCEAELSNEAGPNGARIARLSDCAGLYPVLAPVRGWRPDGMGGIVLVDGAGAAVVTYALGEADALLSVEPENVFLRLAPKDSGALITGTIGETLD</sequence>
<evidence type="ECO:0000313" key="5">
    <source>
        <dbReference type="Proteomes" id="UP001209755"/>
    </source>
</evidence>
<dbReference type="SUPFAM" id="SSF50882">
    <property type="entry name" value="beta-Barrel protease inhibitors"/>
    <property type="match status" value="1"/>
</dbReference>
<evidence type="ECO:0000313" key="4">
    <source>
        <dbReference type="EMBL" id="MCW2306833.1"/>
    </source>
</evidence>
<evidence type="ECO:0000256" key="2">
    <source>
        <dbReference type="SAM" id="SignalP"/>
    </source>
</evidence>
<dbReference type="Pfam" id="PF02974">
    <property type="entry name" value="Inh"/>
    <property type="match status" value="1"/>
</dbReference>
<dbReference type="EMBL" id="JAOQNS010000003">
    <property type="protein sequence ID" value="MCW2306833.1"/>
    <property type="molecule type" value="Genomic_DNA"/>
</dbReference>
<dbReference type="Proteomes" id="UP001209755">
    <property type="component" value="Unassembled WGS sequence"/>
</dbReference>
<evidence type="ECO:0000259" key="3">
    <source>
        <dbReference type="Pfam" id="PF02974"/>
    </source>
</evidence>
<keyword evidence="1 2" id="KW-0732">Signal</keyword>